<dbReference type="GO" id="GO:0003841">
    <property type="term" value="F:1-acylglycerol-3-phosphate O-acyltransferase activity"/>
    <property type="evidence" value="ECO:0007669"/>
    <property type="project" value="UniProtKB-EC"/>
</dbReference>
<reference evidence="7 8" key="1">
    <citation type="submission" date="2017-07" db="EMBL/GenBank/DDBJ databases">
        <authorList>
            <person name="Talla V."/>
            <person name="Backstrom N."/>
        </authorList>
    </citation>
    <scope>NUCLEOTIDE SEQUENCE [LARGE SCALE GENOMIC DNA]</scope>
</reference>
<keyword evidence="8" id="KW-1185">Reference proteome</keyword>
<keyword evidence="3" id="KW-0808">Transferase</keyword>
<keyword evidence="5" id="KW-1133">Transmembrane helix</keyword>
<keyword evidence="4" id="KW-0012">Acyltransferase</keyword>
<organism evidence="7 8">
    <name type="scientific">Leptidea sinapis</name>
    <dbReference type="NCBI Taxonomy" id="189913"/>
    <lineage>
        <taxon>Eukaryota</taxon>
        <taxon>Metazoa</taxon>
        <taxon>Ecdysozoa</taxon>
        <taxon>Arthropoda</taxon>
        <taxon>Hexapoda</taxon>
        <taxon>Insecta</taxon>
        <taxon>Pterygota</taxon>
        <taxon>Neoptera</taxon>
        <taxon>Endopterygota</taxon>
        <taxon>Lepidoptera</taxon>
        <taxon>Glossata</taxon>
        <taxon>Ditrysia</taxon>
        <taxon>Papilionoidea</taxon>
        <taxon>Pieridae</taxon>
        <taxon>Dismorphiinae</taxon>
        <taxon>Leptidea</taxon>
    </lineage>
</organism>
<evidence type="ECO:0000313" key="8">
    <source>
        <dbReference type="Proteomes" id="UP000324832"/>
    </source>
</evidence>
<dbReference type="SMART" id="SM00563">
    <property type="entry name" value="PlsC"/>
    <property type="match status" value="1"/>
</dbReference>
<dbReference type="GO" id="GO:0005783">
    <property type="term" value="C:endoplasmic reticulum"/>
    <property type="evidence" value="ECO:0007669"/>
    <property type="project" value="TreeGrafter"/>
</dbReference>
<dbReference type="GO" id="GO:0006654">
    <property type="term" value="P:phosphatidic acid biosynthetic process"/>
    <property type="evidence" value="ECO:0007669"/>
    <property type="project" value="TreeGrafter"/>
</dbReference>
<evidence type="ECO:0000313" key="7">
    <source>
        <dbReference type="EMBL" id="VVC91809.1"/>
    </source>
</evidence>
<dbReference type="InterPro" id="IPR002123">
    <property type="entry name" value="Plipid/glycerol_acylTrfase"/>
</dbReference>
<comment type="pathway">
    <text evidence="1">Phospholipid metabolism; CDP-diacylglycerol biosynthesis; CDP-diacylglycerol from sn-glycerol 3-phosphate: step 2/3.</text>
</comment>
<evidence type="ECO:0000259" key="6">
    <source>
        <dbReference type="SMART" id="SM00563"/>
    </source>
</evidence>
<keyword evidence="5" id="KW-0472">Membrane</keyword>
<keyword evidence="5" id="KW-0812">Transmembrane</keyword>
<dbReference type="EMBL" id="FZQP02001115">
    <property type="protein sequence ID" value="VVC91809.1"/>
    <property type="molecule type" value="Genomic_DNA"/>
</dbReference>
<evidence type="ECO:0000256" key="5">
    <source>
        <dbReference type="SAM" id="Phobius"/>
    </source>
</evidence>
<dbReference type="Proteomes" id="UP000324832">
    <property type="component" value="Unassembled WGS sequence"/>
</dbReference>
<feature type="domain" description="Phospholipid/glycerol acyltransferase" evidence="6">
    <location>
        <begin position="4"/>
        <end position="107"/>
    </location>
</feature>
<dbReference type="AlphaFoldDB" id="A0A5E4Q3E7"/>
<dbReference type="EC" id="2.3.1.51" evidence="2"/>
<dbReference type="Pfam" id="PF01553">
    <property type="entry name" value="Acyltransferase"/>
    <property type="match status" value="1"/>
</dbReference>
<accession>A0A5E4Q3E7</accession>
<dbReference type="PANTHER" id="PTHR10434:SF11">
    <property type="entry name" value="1-ACYL-SN-GLYCEROL-3-PHOSPHATE ACYLTRANSFERASE"/>
    <property type="match status" value="1"/>
</dbReference>
<proteinExistence type="predicted"/>
<dbReference type="SUPFAM" id="SSF69593">
    <property type="entry name" value="Glycerol-3-phosphate (1)-acyltransferase"/>
    <property type="match status" value="1"/>
</dbReference>
<gene>
    <name evidence="7" type="ORF">LSINAPIS_LOCUS4378</name>
</gene>
<evidence type="ECO:0000256" key="1">
    <source>
        <dbReference type="ARBA" id="ARBA00004728"/>
    </source>
</evidence>
<dbReference type="CDD" id="cd07989">
    <property type="entry name" value="LPLAT_AGPAT-like"/>
    <property type="match status" value="1"/>
</dbReference>
<evidence type="ECO:0000256" key="2">
    <source>
        <dbReference type="ARBA" id="ARBA00013211"/>
    </source>
</evidence>
<sequence>MLSVLHVWEIVKKMTLVAKKEVFYTGPIGIAGYLTGIVYIDRNDPKKAYKELCKTSQIMATHKTKIWIYPEGTRNGDYSKMLRFKNGAFAMAIAAQKPIIPVVFSPMYFINHEKMIFEEGHVILQCLEPIPTEGMTMDDVVNLKERVRNVMEKAYVELSKEVQSSKTKDIMFSPSYNIIK</sequence>
<dbReference type="PANTHER" id="PTHR10434">
    <property type="entry name" value="1-ACYL-SN-GLYCEROL-3-PHOSPHATE ACYLTRANSFERASE"/>
    <property type="match status" value="1"/>
</dbReference>
<evidence type="ECO:0000256" key="3">
    <source>
        <dbReference type="ARBA" id="ARBA00022679"/>
    </source>
</evidence>
<protein>
    <recommendedName>
        <fullName evidence="2">1-acylglycerol-3-phosphate O-acyltransferase</fullName>
        <ecNumber evidence="2">2.3.1.51</ecNumber>
    </recommendedName>
</protein>
<evidence type="ECO:0000256" key="4">
    <source>
        <dbReference type="ARBA" id="ARBA00023315"/>
    </source>
</evidence>
<name>A0A5E4Q3E7_9NEOP</name>
<feature type="transmembrane region" description="Helical" evidence="5">
    <location>
        <begin position="22"/>
        <end position="40"/>
    </location>
</feature>